<dbReference type="Proteomes" id="UP000019141">
    <property type="component" value="Unassembled WGS sequence"/>
</dbReference>
<sequence length="84" mass="9656">MTTPRGFIQQAAPETLDDGLKQLLSTWSEKAYDDHNMLLTLARRPGMLKAAMGFVRYIYGESGIEPELMEMVRIKLAWNNQCRH</sequence>
<evidence type="ECO:0008006" key="3">
    <source>
        <dbReference type="Google" id="ProtNLM"/>
    </source>
</evidence>
<dbReference type="HOGENOM" id="CLU_2521418_0_0_7"/>
<dbReference type="EMBL" id="AZHW01000790">
    <property type="protein sequence ID" value="ETW96427.1"/>
    <property type="molecule type" value="Genomic_DNA"/>
</dbReference>
<keyword evidence="2" id="KW-1185">Reference proteome</keyword>
<evidence type="ECO:0000313" key="2">
    <source>
        <dbReference type="Proteomes" id="UP000019141"/>
    </source>
</evidence>
<dbReference type="SUPFAM" id="SSF69118">
    <property type="entry name" value="AhpD-like"/>
    <property type="match status" value="1"/>
</dbReference>
<dbReference type="InterPro" id="IPR029032">
    <property type="entry name" value="AhpD-like"/>
</dbReference>
<evidence type="ECO:0000313" key="1">
    <source>
        <dbReference type="EMBL" id="ETW96427.1"/>
    </source>
</evidence>
<dbReference type="AlphaFoldDB" id="W4LEL6"/>
<comment type="caution">
    <text evidence="1">The sequence shown here is derived from an EMBL/GenBank/DDBJ whole genome shotgun (WGS) entry which is preliminary data.</text>
</comment>
<accession>W4LEL6</accession>
<reference evidence="1 2" key="1">
    <citation type="journal article" date="2014" name="Nature">
        <title>An environmental bacterial taxon with a large and distinct metabolic repertoire.</title>
        <authorList>
            <person name="Wilson M.C."/>
            <person name="Mori T."/>
            <person name="Ruckert C."/>
            <person name="Uria A.R."/>
            <person name="Helf M.J."/>
            <person name="Takada K."/>
            <person name="Gernert C."/>
            <person name="Steffens U.A."/>
            <person name="Heycke N."/>
            <person name="Schmitt S."/>
            <person name="Rinke C."/>
            <person name="Helfrich E.J."/>
            <person name="Brachmann A.O."/>
            <person name="Gurgui C."/>
            <person name="Wakimoto T."/>
            <person name="Kracht M."/>
            <person name="Crusemann M."/>
            <person name="Hentschel U."/>
            <person name="Abe I."/>
            <person name="Matsunaga S."/>
            <person name="Kalinowski J."/>
            <person name="Takeyama H."/>
            <person name="Piel J."/>
        </authorList>
    </citation>
    <scope>NUCLEOTIDE SEQUENCE [LARGE SCALE GENOMIC DNA]</scope>
    <source>
        <strain evidence="2">TSY1</strain>
    </source>
</reference>
<name>W4LEL6_ENTF1</name>
<gene>
    <name evidence="1" type="ORF">ETSY1_26700</name>
</gene>
<proteinExistence type="predicted"/>
<protein>
    <recommendedName>
        <fullName evidence="3">Carboxymuconolactone decarboxylase-like domain-containing protein</fullName>
    </recommendedName>
</protein>
<organism evidence="1 2">
    <name type="scientific">Entotheonella factor</name>
    <dbReference type="NCBI Taxonomy" id="1429438"/>
    <lineage>
        <taxon>Bacteria</taxon>
        <taxon>Pseudomonadati</taxon>
        <taxon>Nitrospinota/Tectimicrobiota group</taxon>
        <taxon>Candidatus Tectimicrobiota</taxon>
        <taxon>Candidatus Entotheonellia</taxon>
        <taxon>Candidatus Entotheonellales</taxon>
        <taxon>Candidatus Entotheonellaceae</taxon>
        <taxon>Candidatus Entotheonella</taxon>
    </lineage>
</organism>
<dbReference type="Gene3D" id="1.20.1290.10">
    <property type="entry name" value="AhpD-like"/>
    <property type="match status" value="1"/>
</dbReference>